<evidence type="ECO:0000313" key="1">
    <source>
        <dbReference type="EMBL" id="TMO70096.1"/>
    </source>
</evidence>
<dbReference type="EMBL" id="PNBX01000007">
    <property type="protein sequence ID" value="TMO70096.1"/>
    <property type="molecule type" value="Genomic_DNA"/>
</dbReference>
<proteinExistence type="predicted"/>
<accession>A0A5S3VE80</accession>
<name>A0A5S3VE80_9GAMM</name>
<sequence length="69" mass="8116">MFVQEPSGDWVNDFMQRLTTEFEQLLLEQSLPNVVFSYEYAQTDDSFFDLQQLISLANKAMYQAKTEKP</sequence>
<dbReference type="RefSeq" id="WP_249348158.1">
    <property type="nucleotide sequence ID" value="NZ_PNBW01000032.1"/>
</dbReference>
<reference evidence="3 4" key="2">
    <citation type="submission" date="2019-06" db="EMBL/GenBank/DDBJ databases">
        <title>Co-occurence of chitin degradation, pigmentation and bioactivity in marine Pseudoalteromonas.</title>
        <authorList>
            <person name="Sonnenschein E.C."/>
            <person name="Bech P.K."/>
        </authorList>
    </citation>
    <scope>NUCLEOTIDE SEQUENCE [LARGE SCALE GENOMIC DNA]</scope>
    <source>
        <strain evidence="4">S3790</strain>
        <strain evidence="2 3">S3895</strain>
    </source>
</reference>
<organism evidence="1 4">
    <name type="scientific">Pseudoalteromonas aurantia</name>
    <dbReference type="NCBI Taxonomy" id="43654"/>
    <lineage>
        <taxon>Bacteria</taxon>
        <taxon>Pseudomonadati</taxon>
        <taxon>Pseudomonadota</taxon>
        <taxon>Gammaproteobacteria</taxon>
        <taxon>Alteromonadales</taxon>
        <taxon>Pseudoalteromonadaceae</taxon>
        <taxon>Pseudoalteromonas</taxon>
    </lineage>
</organism>
<dbReference type="AlphaFoldDB" id="A0A5S3VE80"/>
<gene>
    <name evidence="1" type="ORF">CWC19_02620</name>
    <name evidence="2" type="ORF">CWC20_06375</name>
</gene>
<protein>
    <recommendedName>
        <fullName evidence="5">GGDEF domain-containing protein</fullName>
    </recommendedName>
</protein>
<reference evidence="1 4" key="1">
    <citation type="submission" date="2018-01" db="EMBL/GenBank/DDBJ databases">
        <authorList>
            <person name="Paulsen S."/>
            <person name="Gram L.K."/>
        </authorList>
    </citation>
    <scope>NUCLEOTIDE SEQUENCE [LARGE SCALE GENOMIC DNA]</scope>
    <source>
        <strain evidence="1 4">S3790</strain>
        <strain evidence="2">S3895</strain>
    </source>
</reference>
<evidence type="ECO:0000313" key="4">
    <source>
        <dbReference type="Proteomes" id="UP000307217"/>
    </source>
</evidence>
<keyword evidence="3" id="KW-1185">Reference proteome</keyword>
<dbReference type="Proteomes" id="UP000307217">
    <property type="component" value="Unassembled WGS sequence"/>
</dbReference>
<evidence type="ECO:0008006" key="5">
    <source>
        <dbReference type="Google" id="ProtNLM"/>
    </source>
</evidence>
<comment type="caution">
    <text evidence="1">The sequence shown here is derived from an EMBL/GenBank/DDBJ whole genome shotgun (WGS) entry which is preliminary data.</text>
</comment>
<evidence type="ECO:0000313" key="2">
    <source>
        <dbReference type="EMBL" id="TMO76121.1"/>
    </source>
</evidence>
<evidence type="ECO:0000313" key="3">
    <source>
        <dbReference type="Proteomes" id="UP000307164"/>
    </source>
</evidence>
<dbReference type="Proteomes" id="UP000307164">
    <property type="component" value="Unassembled WGS sequence"/>
</dbReference>
<reference evidence="1" key="3">
    <citation type="submission" date="2019-09" db="EMBL/GenBank/DDBJ databases">
        <title>Co-occurence of chitin degradation, pigmentation and bioactivity in marine Pseudoalteromonas.</title>
        <authorList>
            <person name="Sonnenschein E.C."/>
            <person name="Bech P.K."/>
        </authorList>
    </citation>
    <scope>NUCLEOTIDE SEQUENCE</scope>
    <source>
        <strain evidence="1">S3790</strain>
    </source>
</reference>
<dbReference type="EMBL" id="PNBW01000032">
    <property type="protein sequence ID" value="TMO76121.1"/>
    <property type="molecule type" value="Genomic_DNA"/>
</dbReference>